<evidence type="ECO:0000313" key="2">
    <source>
        <dbReference type="Proteomes" id="UP000501058"/>
    </source>
</evidence>
<dbReference type="KEGG" id="prv:G7070_03680"/>
<proteinExistence type="predicted"/>
<gene>
    <name evidence="1" type="ORF">G7070_03680</name>
</gene>
<sequence length="156" mass="17494">MKVSELLDAVEASPTWQSIVFRDDAMVVVEVDEGLRDGRTQYVEVYGTPKGGPIIRRTGAALRLPDRIQLVTRVAWQEKALFDDSDEDDEIARTIGRVLWDFKSFGHVRLPPYHCITTTMPARGLTLRDLETMILAIGYIGDVAEHAVFAGEVDDF</sequence>
<dbReference type="Proteomes" id="UP000501058">
    <property type="component" value="Chromosome"/>
</dbReference>
<reference evidence="1 2" key="1">
    <citation type="submission" date="2020-03" db="EMBL/GenBank/DDBJ databases">
        <title>Propioniciclava sp. nov., isolated from Hydrophilus acuminatus.</title>
        <authorList>
            <person name="Hyun D.-W."/>
            <person name="Bae J.-W."/>
        </authorList>
    </citation>
    <scope>NUCLEOTIDE SEQUENCE [LARGE SCALE GENOMIC DNA]</scope>
    <source>
        <strain evidence="1 2">HDW11</strain>
    </source>
</reference>
<organism evidence="1 2">
    <name type="scientific">Propioniciclava coleopterorum</name>
    <dbReference type="NCBI Taxonomy" id="2714937"/>
    <lineage>
        <taxon>Bacteria</taxon>
        <taxon>Bacillati</taxon>
        <taxon>Actinomycetota</taxon>
        <taxon>Actinomycetes</taxon>
        <taxon>Propionibacteriales</taxon>
        <taxon>Propionibacteriaceae</taxon>
        <taxon>Propioniciclava</taxon>
    </lineage>
</organism>
<keyword evidence="2" id="KW-1185">Reference proteome</keyword>
<dbReference type="EMBL" id="CP049865">
    <property type="protein sequence ID" value="QIK71538.1"/>
    <property type="molecule type" value="Genomic_DNA"/>
</dbReference>
<name>A0A6G7Y4H6_9ACTN</name>
<accession>A0A6G7Y4H6</accession>
<evidence type="ECO:0000313" key="1">
    <source>
        <dbReference type="EMBL" id="QIK71538.1"/>
    </source>
</evidence>
<dbReference type="RefSeq" id="WP_166232041.1">
    <property type="nucleotide sequence ID" value="NZ_CP049865.1"/>
</dbReference>
<protein>
    <submittedName>
        <fullName evidence="1">Uncharacterized protein</fullName>
    </submittedName>
</protein>
<dbReference type="AlphaFoldDB" id="A0A6G7Y4H6"/>